<dbReference type="SUPFAM" id="SSF63411">
    <property type="entry name" value="LuxS/MPP-like metallohydrolase"/>
    <property type="match status" value="2"/>
</dbReference>
<gene>
    <name evidence="2" type="ORF">FC699_15090</name>
</gene>
<evidence type="ECO:0000313" key="3">
    <source>
        <dbReference type="Proteomes" id="UP000305222"/>
    </source>
</evidence>
<dbReference type="InterPro" id="IPR007863">
    <property type="entry name" value="Peptidase_M16_C"/>
</dbReference>
<name>A0A4U3AZK6_9BACI</name>
<feature type="non-terminal residue" evidence="2">
    <location>
        <position position="1"/>
    </location>
</feature>
<comment type="caution">
    <text evidence="2">The sequence shown here is derived from an EMBL/GenBank/DDBJ whole genome shotgun (WGS) entry which is preliminary data.</text>
</comment>
<dbReference type="PANTHER" id="PTHR11851:SF186">
    <property type="entry name" value="INACTIVE METALLOPROTEASE YMFF-RELATED"/>
    <property type="match status" value="1"/>
</dbReference>
<sequence>LAVDVSKKGEDHIISIYVDIANEVYLHDAPPLFEKALSMLSDIVLHPATEGNGFLPSIVESEKRALLQRIEATYDDKMRYANERLIEEMCKVEPYRLSAHGKKEIVSSITNESLYQYYQKVLAEDEMDLYIIGDISENAVDLVSKYFSISARPARERNVLLHKRNNEEKEVVEKQELKQSKLHIGYRTFITYKDEDYFALQLFNGLFGGFSHSKLFVNVREKNSLAYYAASRFESHKGLLFVMSGIEAKNYEKAVEIIKEQMLAMQNGDFSEEEMHQTKSVIQNQILEAIDTPRGFVEMLYHGIISDRTRPVEEWLTGIESVMKEEIVKVAKNIELDTIYFLQGTEGE</sequence>
<feature type="domain" description="Peptidase M16 C-terminal" evidence="1">
    <location>
        <begin position="108"/>
        <end position="280"/>
    </location>
</feature>
<reference evidence="2 3" key="1">
    <citation type="journal article" date="2019" name="Environ. Microbiol.">
        <title>An active ?-lactamase is a part of an orchestrated cell wall stress resistance network of Bacillus subtilis and related rhizosphere species.</title>
        <authorList>
            <person name="Bucher T."/>
            <person name="Keren-Paz A."/>
            <person name="Hausser J."/>
            <person name="Olender T."/>
            <person name="Cytryn E."/>
            <person name="Kolodkin-Gal I."/>
        </authorList>
    </citation>
    <scope>NUCLEOTIDE SEQUENCE [LARGE SCALE GENOMIC DNA]</scope>
    <source>
        <strain evidence="2 3">I5</strain>
    </source>
</reference>
<organism evidence="2 3">
    <name type="scientific">Bacillus wiedmannii</name>
    <dbReference type="NCBI Taxonomy" id="1890302"/>
    <lineage>
        <taxon>Bacteria</taxon>
        <taxon>Bacillati</taxon>
        <taxon>Bacillota</taxon>
        <taxon>Bacilli</taxon>
        <taxon>Bacillales</taxon>
        <taxon>Bacillaceae</taxon>
        <taxon>Bacillus</taxon>
        <taxon>Bacillus cereus group</taxon>
    </lineage>
</organism>
<dbReference type="Pfam" id="PF05193">
    <property type="entry name" value="Peptidase_M16_C"/>
    <property type="match status" value="1"/>
</dbReference>
<dbReference type="PANTHER" id="PTHR11851">
    <property type="entry name" value="METALLOPROTEASE"/>
    <property type="match status" value="1"/>
</dbReference>
<dbReference type="GO" id="GO:0046872">
    <property type="term" value="F:metal ion binding"/>
    <property type="evidence" value="ECO:0007669"/>
    <property type="project" value="InterPro"/>
</dbReference>
<proteinExistence type="predicted"/>
<evidence type="ECO:0000313" key="2">
    <source>
        <dbReference type="EMBL" id="TKI94654.1"/>
    </source>
</evidence>
<evidence type="ECO:0000259" key="1">
    <source>
        <dbReference type="Pfam" id="PF05193"/>
    </source>
</evidence>
<accession>A0A4U3AZK6</accession>
<dbReference type="Gene3D" id="3.30.830.10">
    <property type="entry name" value="Metalloenzyme, LuxS/M16 peptidase-like"/>
    <property type="match status" value="2"/>
</dbReference>
<dbReference type="InterPro" id="IPR011249">
    <property type="entry name" value="Metalloenz_LuxS/M16"/>
</dbReference>
<dbReference type="NCBIfam" id="NF047422">
    <property type="entry name" value="YfmF_fam"/>
    <property type="match status" value="1"/>
</dbReference>
<protein>
    <submittedName>
        <fullName evidence="2">Insulinase family protein</fullName>
    </submittedName>
</protein>
<dbReference type="EMBL" id="SZON01000657">
    <property type="protein sequence ID" value="TKI94654.1"/>
    <property type="molecule type" value="Genomic_DNA"/>
</dbReference>
<dbReference type="InterPro" id="IPR050361">
    <property type="entry name" value="MPP/UQCRC_Complex"/>
</dbReference>
<dbReference type="AlphaFoldDB" id="A0A4U3AZK6"/>
<dbReference type="Proteomes" id="UP000305222">
    <property type="component" value="Unassembled WGS sequence"/>
</dbReference>